<accession>A0A411HI64</accession>
<sequence>MTESVRTQIFRAVGMFLGVVMILFGSVDILLSIMGEMRPFDSTMGVSPIFMGWLFVSYGLGWSSPFRKEAPSPADK</sequence>
<evidence type="ECO:0000256" key="1">
    <source>
        <dbReference type="SAM" id="Phobius"/>
    </source>
</evidence>
<feature type="transmembrane region" description="Helical" evidence="1">
    <location>
        <begin position="45"/>
        <end position="62"/>
    </location>
</feature>
<dbReference type="RefSeq" id="WP_129832363.1">
    <property type="nucleotide sequence ID" value="NZ_CP035704.1"/>
</dbReference>
<evidence type="ECO:0000313" key="3">
    <source>
        <dbReference type="Proteomes" id="UP000291562"/>
    </source>
</evidence>
<keyword evidence="1" id="KW-1133">Transmembrane helix</keyword>
<keyword evidence="1" id="KW-0812">Transmembrane</keyword>
<name>A0A411HI64_9GAMM</name>
<proteinExistence type="predicted"/>
<dbReference type="KEGG" id="xbc:ELE36_06840"/>
<dbReference type="Proteomes" id="UP000291562">
    <property type="component" value="Chromosome"/>
</dbReference>
<protein>
    <submittedName>
        <fullName evidence="2">Uncharacterized protein</fullName>
    </submittedName>
</protein>
<evidence type="ECO:0000313" key="2">
    <source>
        <dbReference type="EMBL" id="QBB70104.1"/>
    </source>
</evidence>
<gene>
    <name evidence="2" type="ORF">ELE36_06840</name>
</gene>
<organism evidence="2 3">
    <name type="scientific">Pseudolysobacter antarcticus</name>
    <dbReference type="NCBI Taxonomy" id="2511995"/>
    <lineage>
        <taxon>Bacteria</taxon>
        <taxon>Pseudomonadati</taxon>
        <taxon>Pseudomonadota</taxon>
        <taxon>Gammaproteobacteria</taxon>
        <taxon>Lysobacterales</taxon>
        <taxon>Rhodanobacteraceae</taxon>
        <taxon>Pseudolysobacter</taxon>
    </lineage>
</organism>
<reference evidence="2 3" key="1">
    <citation type="submission" date="2019-01" db="EMBL/GenBank/DDBJ databases">
        <title>Pseudolysobacter antarctica gen. nov., sp. nov., isolated from Fildes Peninsula, Antarctica.</title>
        <authorList>
            <person name="Wei Z."/>
            <person name="Peng F."/>
        </authorList>
    </citation>
    <scope>NUCLEOTIDE SEQUENCE [LARGE SCALE GENOMIC DNA]</scope>
    <source>
        <strain evidence="2 3">AQ6-296</strain>
    </source>
</reference>
<feature type="transmembrane region" description="Helical" evidence="1">
    <location>
        <begin position="12"/>
        <end position="33"/>
    </location>
</feature>
<keyword evidence="3" id="KW-1185">Reference proteome</keyword>
<keyword evidence="1" id="KW-0472">Membrane</keyword>
<dbReference type="EMBL" id="CP035704">
    <property type="protein sequence ID" value="QBB70104.1"/>
    <property type="molecule type" value="Genomic_DNA"/>
</dbReference>
<dbReference type="AlphaFoldDB" id="A0A411HI64"/>